<dbReference type="Gene3D" id="1.10.10.1110">
    <property type="entry name" value="Methyltransferase PG1098, N-terminal domain"/>
    <property type="match status" value="1"/>
</dbReference>
<feature type="domain" description="PG-1098 ferredoxin-like" evidence="2">
    <location>
        <begin position="280"/>
        <end position="323"/>
    </location>
</feature>
<accession>R9GXN6</accession>
<dbReference type="eggNOG" id="COG2265">
    <property type="taxonomic scope" value="Bacteria"/>
</dbReference>
<evidence type="ECO:0000313" key="4">
    <source>
        <dbReference type="Proteomes" id="UP000014174"/>
    </source>
</evidence>
<organism evidence="3 4">
    <name type="scientific">Arcticibacter svalbardensis MN12-7</name>
    <dbReference type="NCBI Taxonomy" id="1150600"/>
    <lineage>
        <taxon>Bacteria</taxon>
        <taxon>Pseudomonadati</taxon>
        <taxon>Bacteroidota</taxon>
        <taxon>Sphingobacteriia</taxon>
        <taxon>Sphingobacteriales</taxon>
        <taxon>Sphingobacteriaceae</taxon>
        <taxon>Arcticibacter</taxon>
    </lineage>
</organism>
<dbReference type="Proteomes" id="UP000014174">
    <property type="component" value="Unassembled WGS sequence"/>
</dbReference>
<dbReference type="EMBL" id="AQPN01000012">
    <property type="protein sequence ID" value="EOR96438.1"/>
    <property type="molecule type" value="Genomic_DNA"/>
</dbReference>
<dbReference type="SUPFAM" id="SSF53335">
    <property type="entry name" value="S-adenosyl-L-methionine-dependent methyltransferases"/>
    <property type="match status" value="1"/>
</dbReference>
<evidence type="ECO:0000313" key="3">
    <source>
        <dbReference type="EMBL" id="EOR96438.1"/>
    </source>
</evidence>
<name>R9GXN6_9SPHI</name>
<feature type="domain" description="THUMP-like" evidence="1">
    <location>
        <begin position="324"/>
        <end position="383"/>
    </location>
</feature>
<dbReference type="CDD" id="cd02440">
    <property type="entry name" value="AdoMet_MTases"/>
    <property type="match status" value="1"/>
</dbReference>
<dbReference type="InterPro" id="IPR029063">
    <property type="entry name" value="SAM-dependent_MTases_sf"/>
</dbReference>
<sequence>MNQAILQQDVQSYINKNLTADITKIMLAKSPFKDVSAKELAEQIDSKHRAEKKLPTWFHADQVYYPSKLALEQTSSEATASYKSQLIKGKRILDFTGGFGVDSYFFAKVAQQVIYCERNIELAAIAKHNLTTLGLKNVDFFHEDGLTFLKKGNELFDTIYIDPSRRVENKKVFMLEDTEPNVIENLPLLLEKAHQLIIKTSPMLDIQAGLKEFGSYVREIHVVSYKNDCKELLWILQPELCAEPQIHCAILTPQKTLHFNFSIEYEKNSEILNYTDPLSYLYEPDVAVLKAGAFKSTAIKQAIEKLNINTHLYTSENIVKEFPGKTFKVISAIPYRDFIKKKMKGSFNVISRNFPLTPEQLKKKHKLSDGGEVFLLFTTGCSGNLITIEAERLA</sequence>
<dbReference type="PATRIC" id="fig|1150600.3.peg.333"/>
<dbReference type="OrthoDB" id="1000417at2"/>
<dbReference type="Gene3D" id="3.40.50.150">
    <property type="entry name" value="Vaccinia Virus protein VP39"/>
    <property type="match status" value="1"/>
</dbReference>
<reference evidence="3 4" key="1">
    <citation type="journal article" date="2013" name="Genome Announc.">
        <title>Draft Genome Sequence of Arcticibacter svalbardensis Strain MN12-7T, a Member of the Family Sphingobacteriaceae Isolated from an Arctic Soil Sample.</title>
        <authorList>
            <person name="Shivaji S."/>
            <person name="Ara S."/>
            <person name="Prasad S."/>
            <person name="Manasa B.P."/>
            <person name="Begum Z."/>
            <person name="Singh A."/>
            <person name="Kumar Pinnaka A."/>
        </authorList>
    </citation>
    <scope>NUCLEOTIDE SEQUENCE [LARGE SCALE GENOMIC DNA]</scope>
    <source>
        <strain evidence="3 4">MN12-7</strain>
    </source>
</reference>
<keyword evidence="3" id="KW-0489">Methyltransferase</keyword>
<comment type="caution">
    <text evidence="3">The sequence shown here is derived from an EMBL/GenBank/DDBJ whole genome shotgun (WGS) entry which is preliminary data.</text>
</comment>
<keyword evidence="3" id="KW-0808">Transferase</keyword>
<evidence type="ECO:0000259" key="1">
    <source>
        <dbReference type="Pfam" id="PF18096"/>
    </source>
</evidence>
<dbReference type="GO" id="GO:0008168">
    <property type="term" value="F:methyltransferase activity"/>
    <property type="evidence" value="ECO:0007669"/>
    <property type="project" value="UniProtKB-KW"/>
</dbReference>
<proteinExistence type="predicted"/>
<dbReference type="InterPro" id="IPR054168">
    <property type="entry name" value="PG_1098_Fer"/>
</dbReference>
<protein>
    <submittedName>
        <fullName evidence="3">SAM-dependent methyltransferase</fullName>
    </submittedName>
</protein>
<dbReference type="GO" id="GO:0032259">
    <property type="term" value="P:methylation"/>
    <property type="evidence" value="ECO:0007669"/>
    <property type="project" value="UniProtKB-KW"/>
</dbReference>
<dbReference type="STRING" id="1150600.ADIARSV_0341"/>
<gene>
    <name evidence="3" type="ORF">ADIARSV_0341</name>
</gene>
<dbReference type="InterPro" id="IPR041497">
    <property type="entry name" value="Thump-like"/>
</dbReference>
<keyword evidence="4" id="KW-1185">Reference proteome</keyword>
<dbReference type="RefSeq" id="WP_016193591.1">
    <property type="nucleotide sequence ID" value="NZ_AQPN01000012.1"/>
</dbReference>
<dbReference type="AlphaFoldDB" id="R9GXN6"/>
<dbReference type="Pfam" id="PF01135">
    <property type="entry name" value="PCMT"/>
    <property type="match status" value="1"/>
</dbReference>
<dbReference type="Pfam" id="PF18096">
    <property type="entry name" value="Thump_like"/>
    <property type="match status" value="1"/>
</dbReference>
<dbReference type="Pfam" id="PF22013">
    <property type="entry name" value="PG_1098_Fer"/>
    <property type="match status" value="1"/>
</dbReference>
<evidence type="ECO:0000259" key="2">
    <source>
        <dbReference type="Pfam" id="PF22013"/>
    </source>
</evidence>